<feature type="coiled-coil region" evidence="1">
    <location>
        <begin position="20"/>
        <end position="62"/>
    </location>
</feature>
<evidence type="ECO:0000256" key="1">
    <source>
        <dbReference type="SAM" id="Coils"/>
    </source>
</evidence>
<dbReference type="RefSeq" id="WP_254164142.1">
    <property type="nucleotide sequence ID" value="NZ_JAHESF010000013.1"/>
</dbReference>
<dbReference type="EMBL" id="JAHESF010000013">
    <property type="protein sequence ID" value="MBT1698210.1"/>
    <property type="molecule type" value="Genomic_DNA"/>
</dbReference>
<gene>
    <name evidence="2" type="ORF">KK083_15060</name>
</gene>
<organism evidence="2 3">
    <name type="scientific">Chryseosolibacter histidini</name>
    <dbReference type="NCBI Taxonomy" id="2782349"/>
    <lineage>
        <taxon>Bacteria</taxon>
        <taxon>Pseudomonadati</taxon>
        <taxon>Bacteroidota</taxon>
        <taxon>Cytophagia</taxon>
        <taxon>Cytophagales</taxon>
        <taxon>Chryseotaleaceae</taxon>
        <taxon>Chryseosolibacter</taxon>
    </lineage>
</organism>
<protein>
    <submittedName>
        <fullName evidence="2">Uncharacterized protein</fullName>
    </submittedName>
</protein>
<dbReference type="Proteomes" id="UP001319200">
    <property type="component" value="Unassembled WGS sequence"/>
</dbReference>
<accession>A0AAP2DKW1</accession>
<proteinExistence type="predicted"/>
<keyword evidence="1" id="KW-0175">Coiled coil</keyword>
<sequence length="89" mass="10301">METKEGNNNEKKFAGFGKKVDQFLDELNEAGEKLQKEFQQRYDELKVSAEKLKKEAENKERWKEVEASLKKAGDELGKAFKAAFTNKKE</sequence>
<evidence type="ECO:0000313" key="2">
    <source>
        <dbReference type="EMBL" id="MBT1698210.1"/>
    </source>
</evidence>
<keyword evidence="3" id="KW-1185">Reference proteome</keyword>
<dbReference type="AlphaFoldDB" id="A0AAP2DKW1"/>
<reference evidence="2 3" key="1">
    <citation type="submission" date="2021-05" db="EMBL/GenBank/DDBJ databases">
        <title>A Polyphasic approach of four new species of the genus Ohtaekwangia: Ohtaekwangia histidinii sp. nov., Ohtaekwangia cretensis sp. nov., Ohtaekwangia indiensis sp. nov., Ohtaekwangia reichenbachii sp. nov. from diverse environment.</title>
        <authorList>
            <person name="Octaviana S."/>
        </authorList>
    </citation>
    <scope>NUCLEOTIDE SEQUENCE [LARGE SCALE GENOMIC DNA]</scope>
    <source>
        <strain evidence="2 3">PWU4</strain>
    </source>
</reference>
<name>A0AAP2DKW1_9BACT</name>
<evidence type="ECO:0000313" key="3">
    <source>
        <dbReference type="Proteomes" id="UP001319200"/>
    </source>
</evidence>
<comment type="caution">
    <text evidence="2">The sequence shown here is derived from an EMBL/GenBank/DDBJ whole genome shotgun (WGS) entry which is preliminary data.</text>
</comment>